<dbReference type="SMART" id="SM00487">
    <property type="entry name" value="DEXDc"/>
    <property type="match status" value="1"/>
</dbReference>
<evidence type="ECO:0000256" key="11">
    <source>
        <dbReference type="SAM" id="MobiDB-lite"/>
    </source>
</evidence>
<dbReference type="InterPro" id="IPR014001">
    <property type="entry name" value="Helicase_ATP-bd"/>
</dbReference>
<dbReference type="GO" id="GO:0042255">
    <property type="term" value="P:ribosome assembly"/>
    <property type="evidence" value="ECO:0007669"/>
    <property type="project" value="UniProtKB-ARBA"/>
</dbReference>
<evidence type="ECO:0000313" key="16">
    <source>
        <dbReference type="Proteomes" id="UP000705230"/>
    </source>
</evidence>
<evidence type="ECO:0000256" key="1">
    <source>
        <dbReference type="ARBA" id="ARBA00012552"/>
    </source>
</evidence>
<dbReference type="FunFam" id="3.40.50.300:FF:000468">
    <property type="entry name" value="ATP-dependent RNA helicase RhlE"/>
    <property type="match status" value="1"/>
</dbReference>
<dbReference type="GO" id="GO:0009266">
    <property type="term" value="P:response to temperature stimulus"/>
    <property type="evidence" value="ECO:0007669"/>
    <property type="project" value="UniProtKB-ARBA"/>
</dbReference>
<evidence type="ECO:0000256" key="5">
    <source>
        <dbReference type="ARBA" id="ARBA00022806"/>
    </source>
</evidence>
<organism evidence="15 16">
    <name type="scientific">SAR86 cluster bacterium</name>
    <dbReference type="NCBI Taxonomy" id="2030880"/>
    <lineage>
        <taxon>Bacteria</taxon>
        <taxon>Pseudomonadati</taxon>
        <taxon>Pseudomonadota</taxon>
        <taxon>Gammaproteobacteria</taxon>
        <taxon>SAR86 cluster</taxon>
    </lineage>
</organism>
<dbReference type="AlphaFoldDB" id="A0A937J6K6"/>
<dbReference type="InterPro" id="IPR050079">
    <property type="entry name" value="DEAD_box_RNA_helicase"/>
</dbReference>
<dbReference type="GO" id="GO:0003724">
    <property type="term" value="F:RNA helicase activity"/>
    <property type="evidence" value="ECO:0007669"/>
    <property type="project" value="UniProtKB-EC"/>
</dbReference>
<dbReference type="Pfam" id="PF00270">
    <property type="entry name" value="DEAD"/>
    <property type="match status" value="1"/>
</dbReference>
<dbReference type="EC" id="3.6.4.13" evidence="1"/>
<dbReference type="Proteomes" id="UP000705230">
    <property type="component" value="Unassembled WGS sequence"/>
</dbReference>
<gene>
    <name evidence="15" type="ORF">ISR29_00545</name>
</gene>
<evidence type="ECO:0000256" key="4">
    <source>
        <dbReference type="ARBA" id="ARBA00022801"/>
    </source>
</evidence>
<evidence type="ECO:0000256" key="2">
    <source>
        <dbReference type="ARBA" id="ARBA00022490"/>
    </source>
</evidence>
<dbReference type="EMBL" id="JADHSG010000001">
    <property type="protein sequence ID" value="MBL6902675.1"/>
    <property type="molecule type" value="Genomic_DNA"/>
</dbReference>
<dbReference type="InterPro" id="IPR001650">
    <property type="entry name" value="Helicase_C-like"/>
</dbReference>
<comment type="caution">
    <text evidence="15">The sequence shown here is derived from an EMBL/GenBank/DDBJ whole genome shotgun (WGS) entry which is preliminary data.</text>
</comment>
<dbReference type="PROSITE" id="PS51195">
    <property type="entry name" value="Q_MOTIF"/>
    <property type="match status" value="1"/>
</dbReference>
<name>A0A937J6K6_9GAMM</name>
<feature type="domain" description="Helicase ATP-binding" evidence="12">
    <location>
        <begin position="32"/>
        <end position="207"/>
    </location>
</feature>
<dbReference type="SMART" id="SM00490">
    <property type="entry name" value="HELICc"/>
    <property type="match status" value="1"/>
</dbReference>
<dbReference type="GO" id="GO:0005829">
    <property type="term" value="C:cytosol"/>
    <property type="evidence" value="ECO:0007669"/>
    <property type="project" value="TreeGrafter"/>
</dbReference>
<dbReference type="InterPro" id="IPR014014">
    <property type="entry name" value="RNA_helicase_DEAD_Q_motif"/>
</dbReference>
<evidence type="ECO:0000259" key="13">
    <source>
        <dbReference type="PROSITE" id="PS51194"/>
    </source>
</evidence>
<dbReference type="InterPro" id="IPR044742">
    <property type="entry name" value="DEAD/DEAH_RhlB"/>
</dbReference>
<evidence type="ECO:0000256" key="3">
    <source>
        <dbReference type="ARBA" id="ARBA00022741"/>
    </source>
</evidence>
<dbReference type="GO" id="GO:0016787">
    <property type="term" value="F:hydrolase activity"/>
    <property type="evidence" value="ECO:0007669"/>
    <property type="project" value="UniProtKB-KW"/>
</dbReference>
<dbReference type="GO" id="GO:0005524">
    <property type="term" value="F:ATP binding"/>
    <property type="evidence" value="ECO:0007669"/>
    <property type="project" value="UniProtKB-KW"/>
</dbReference>
<feature type="domain" description="DEAD-box RNA helicase Q" evidence="14">
    <location>
        <begin position="1"/>
        <end position="29"/>
    </location>
</feature>
<feature type="compositionally biased region" description="Basic residues" evidence="11">
    <location>
        <begin position="388"/>
        <end position="409"/>
    </location>
</feature>
<dbReference type="PROSITE" id="PS51192">
    <property type="entry name" value="HELICASE_ATP_BIND_1"/>
    <property type="match status" value="1"/>
</dbReference>
<comment type="catalytic activity">
    <reaction evidence="8">
        <text>ATP + H2O = ADP + phosphate + H(+)</text>
        <dbReference type="Rhea" id="RHEA:13065"/>
        <dbReference type="ChEBI" id="CHEBI:15377"/>
        <dbReference type="ChEBI" id="CHEBI:15378"/>
        <dbReference type="ChEBI" id="CHEBI:30616"/>
        <dbReference type="ChEBI" id="CHEBI:43474"/>
        <dbReference type="ChEBI" id="CHEBI:456216"/>
        <dbReference type="EC" id="3.6.4.13"/>
    </reaction>
</comment>
<feature type="short sequence motif" description="Q motif" evidence="10">
    <location>
        <begin position="1"/>
        <end position="29"/>
    </location>
</feature>
<keyword evidence="2" id="KW-0963">Cytoplasm</keyword>
<feature type="domain" description="Helicase C-terminal" evidence="13">
    <location>
        <begin position="231"/>
        <end position="380"/>
    </location>
</feature>
<accession>A0A937J6K6</accession>
<dbReference type="SUPFAM" id="SSF52540">
    <property type="entry name" value="P-loop containing nucleoside triphosphate hydrolases"/>
    <property type="match status" value="1"/>
</dbReference>
<keyword evidence="5 15" id="KW-0347">Helicase</keyword>
<evidence type="ECO:0000313" key="15">
    <source>
        <dbReference type="EMBL" id="MBL6902675.1"/>
    </source>
</evidence>
<evidence type="ECO:0000256" key="9">
    <source>
        <dbReference type="ARBA" id="ARBA00074363"/>
    </source>
</evidence>
<dbReference type="PANTHER" id="PTHR47959:SF13">
    <property type="entry name" value="ATP-DEPENDENT RNA HELICASE RHLE"/>
    <property type="match status" value="1"/>
</dbReference>
<evidence type="ECO:0000256" key="6">
    <source>
        <dbReference type="ARBA" id="ARBA00022840"/>
    </source>
</evidence>
<dbReference type="InterPro" id="IPR011545">
    <property type="entry name" value="DEAD/DEAH_box_helicase_dom"/>
</dbReference>
<dbReference type="CDD" id="cd00268">
    <property type="entry name" value="DEADc"/>
    <property type="match status" value="1"/>
</dbReference>
<protein>
    <recommendedName>
        <fullName evidence="9">DEAD-box ATP-dependent RNA helicase RhpA</fullName>
        <ecNumber evidence="1">3.6.4.13</ecNumber>
    </recommendedName>
</protein>
<dbReference type="PANTHER" id="PTHR47959">
    <property type="entry name" value="ATP-DEPENDENT RNA HELICASE RHLE-RELATED"/>
    <property type="match status" value="1"/>
</dbReference>
<dbReference type="Gene3D" id="3.40.50.300">
    <property type="entry name" value="P-loop containing nucleotide triphosphate hydrolases"/>
    <property type="match status" value="2"/>
</dbReference>
<keyword evidence="6" id="KW-0067">ATP-binding</keyword>
<evidence type="ECO:0000256" key="7">
    <source>
        <dbReference type="ARBA" id="ARBA00038437"/>
    </source>
</evidence>
<evidence type="ECO:0000256" key="8">
    <source>
        <dbReference type="ARBA" id="ARBA00047984"/>
    </source>
</evidence>
<keyword evidence="4" id="KW-0378">Hydrolase</keyword>
<feature type="region of interest" description="Disordered" evidence="11">
    <location>
        <begin position="384"/>
        <end position="409"/>
    </location>
</feature>
<dbReference type="FunFam" id="3.40.50.300:FF:000108">
    <property type="entry name" value="ATP-dependent RNA helicase RhlE"/>
    <property type="match status" value="1"/>
</dbReference>
<dbReference type="PROSITE" id="PS51194">
    <property type="entry name" value="HELICASE_CTER"/>
    <property type="match status" value="1"/>
</dbReference>
<dbReference type="InterPro" id="IPR027417">
    <property type="entry name" value="P-loop_NTPase"/>
</dbReference>
<reference evidence="15" key="1">
    <citation type="submission" date="2020-10" db="EMBL/GenBank/DDBJ databases">
        <title>Microbiome of the Black Sea water column analyzed by genome centric metagenomics.</title>
        <authorList>
            <person name="Cabello-Yeves P.J."/>
            <person name="Callieri C."/>
            <person name="Picazo A."/>
            <person name="Mehrshad M."/>
            <person name="Haro-Moreno J.M."/>
            <person name="Roda-Garcia J."/>
            <person name="Dzembekova N."/>
            <person name="Slabakova V."/>
            <person name="Slabakova N."/>
            <person name="Moncheva S."/>
            <person name="Rodriguez-Valera F."/>
        </authorList>
    </citation>
    <scope>NUCLEOTIDE SEQUENCE</scope>
    <source>
        <strain evidence="15">BS30m-G43</strain>
    </source>
</reference>
<dbReference type="CDD" id="cd18787">
    <property type="entry name" value="SF2_C_DEAD"/>
    <property type="match status" value="1"/>
</dbReference>
<dbReference type="Pfam" id="PF00271">
    <property type="entry name" value="Helicase_C"/>
    <property type="match status" value="1"/>
</dbReference>
<evidence type="ECO:0000256" key="10">
    <source>
        <dbReference type="PROSITE-ProRule" id="PRU00552"/>
    </source>
</evidence>
<evidence type="ECO:0000259" key="14">
    <source>
        <dbReference type="PROSITE" id="PS51195"/>
    </source>
</evidence>
<keyword evidence="3" id="KW-0547">Nucleotide-binding</keyword>
<evidence type="ECO:0000259" key="12">
    <source>
        <dbReference type="PROSITE" id="PS51192"/>
    </source>
</evidence>
<proteinExistence type="inferred from homology"/>
<comment type="similarity">
    <text evidence="7">Belongs to the DEAD box helicase family.</text>
</comment>
<sequence>MSFTNLGLSEPILKSLSHKGYKEPTPIQKKSIPAILDGKDVMAAAQTGTGKTASFTLPILTMLSHPKNQHKGHQVRALIITPTRELAAQVRDNVLTYGNNLNLRSAAVYGGARIHNQQLKLKKGVDILVATPGRLLDLYNQKSVNFTKVEILVLDEADQMLDMGFIHDIKKIINLLPKRRQNLMFTATFSNPFRKLANELVENPIEISVTSDNETAANVNHYIHPVDKSRKAELLIELIETEKWKQALVFTRTKHGADRLTKQLLKVDIKAAAIHGNKTQNNRMKALDSFKNNRIKILVATDVAARGIDIPNMQQVINFDVPTVAKDYVHRIGRTGRAGKSGKAISLVSADEYNLLQDIERLLKKTLKRHLIYGFEPDHSVPLTNHQTVKKKVNNQRGFKKRFKSKRRR</sequence>
<dbReference type="GO" id="GO:0003676">
    <property type="term" value="F:nucleic acid binding"/>
    <property type="evidence" value="ECO:0007669"/>
    <property type="project" value="InterPro"/>
</dbReference>